<dbReference type="Pfam" id="PF01722">
    <property type="entry name" value="BolA"/>
    <property type="match status" value="1"/>
</dbReference>
<dbReference type="PANTHER" id="PTHR46229:SF2">
    <property type="entry name" value="BOLA-LIKE PROTEIN 1"/>
    <property type="match status" value="1"/>
</dbReference>
<dbReference type="KEGG" id="mos:AXE82_07715"/>
<dbReference type="PANTHER" id="PTHR46229">
    <property type="entry name" value="BOLA TRANSCRIPTION REGULATOR"/>
    <property type="match status" value="1"/>
</dbReference>
<gene>
    <name evidence="3" type="primary">bolA</name>
    <name evidence="3" type="ORF">NCTC10465_02095</name>
</gene>
<dbReference type="AlphaFoldDB" id="A0A120KR21"/>
<keyword evidence="4" id="KW-1185">Reference proteome</keyword>
<sequence length="111" mass="12120">MSQLATPIADAVTARLQTLQPSVYQLENESMRHAGYFEGKETHFKLTIVSEAFAGKRLIQRHQLVYGLIHALLSQGGGQIHAFSIHAYTQAEWQAIGQSPESPNCAGQNAG</sequence>
<evidence type="ECO:0000313" key="3">
    <source>
        <dbReference type="EMBL" id="STY98286.1"/>
    </source>
</evidence>
<dbReference type="InterPro" id="IPR002634">
    <property type="entry name" value="BolA"/>
</dbReference>
<evidence type="ECO:0000256" key="1">
    <source>
        <dbReference type="ARBA" id="ARBA00005578"/>
    </source>
</evidence>
<dbReference type="Proteomes" id="UP000255230">
    <property type="component" value="Unassembled WGS sequence"/>
</dbReference>
<name>A0A120KR21_FAUOS</name>
<dbReference type="InterPro" id="IPR050961">
    <property type="entry name" value="BolA/IbaG_stress_morph_reg"/>
</dbReference>
<evidence type="ECO:0000256" key="2">
    <source>
        <dbReference type="RuleBase" id="RU003860"/>
    </source>
</evidence>
<comment type="similarity">
    <text evidence="1 2">Belongs to the BolA/IbaG family.</text>
</comment>
<proteinExistence type="inferred from homology"/>
<accession>A0A120KR21</accession>
<dbReference type="PIRSF" id="PIRSF003113">
    <property type="entry name" value="BolA"/>
    <property type="match status" value="1"/>
</dbReference>
<protein>
    <submittedName>
        <fullName evidence="3">Transcriptional regulator BolA</fullName>
    </submittedName>
</protein>
<dbReference type="SUPFAM" id="SSF82657">
    <property type="entry name" value="BolA-like"/>
    <property type="match status" value="1"/>
</dbReference>
<organism evidence="3 4">
    <name type="scientific">Faucicola osloensis</name>
    <name type="common">Moraxella osloensis</name>
    <dbReference type="NCBI Taxonomy" id="34062"/>
    <lineage>
        <taxon>Bacteria</taxon>
        <taxon>Pseudomonadati</taxon>
        <taxon>Pseudomonadota</taxon>
        <taxon>Gammaproteobacteria</taxon>
        <taxon>Moraxellales</taxon>
        <taxon>Moraxellaceae</taxon>
        <taxon>Faucicola</taxon>
    </lineage>
</organism>
<dbReference type="GeneID" id="35779103"/>
<evidence type="ECO:0000313" key="4">
    <source>
        <dbReference type="Proteomes" id="UP000255230"/>
    </source>
</evidence>
<dbReference type="RefSeq" id="WP_062333279.1">
    <property type="nucleotide sequence ID" value="NZ_CBCRZU010000008.1"/>
</dbReference>
<dbReference type="SMR" id="A0A120KR21"/>
<dbReference type="InterPro" id="IPR036065">
    <property type="entry name" value="BolA-like_sf"/>
</dbReference>
<reference evidence="3 4" key="1">
    <citation type="submission" date="2018-06" db="EMBL/GenBank/DDBJ databases">
        <authorList>
            <consortium name="Pathogen Informatics"/>
            <person name="Doyle S."/>
        </authorList>
    </citation>
    <scope>NUCLEOTIDE SEQUENCE [LARGE SCALE GENOMIC DNA]</scope>
    <source>
        <strain evidence="3 4">NCTC10465</strain>
    </source>
</reference>
<dbReference type="EMBL" id="UGPY01000001">
    <property type="protein sequence ID" value="STY98286.1"/>
    <property type="molecule type" value="Genomic_DNA"/>
</dbReference>
<dbReference type="Gene3D" id="3.30.300.90">
    <property type="entry name" value="BolA-like"/>
    <property type="match status" value="1"/>
</dbReference>